<reference evidence="5" key="1">
    <citation type="journal article" date="2019" name="Nat. Commun.">
        <title>Genome-wide association mapping of date palm fruit traits.</title>
        <authorList>
            <person name="Hazzouri K.M."/>
            <person name="Gros-Balthazard M."/>
            <person name="Flowers J.M."/>
            <person name="Copetti D."/>
            <person name="Lemansour A."/>
            <person name="Lebrun M."/>
            <person name="Masmoudi K."/>
            <person name="Ferrand S."/>
            <person name="Dhar M.I."/>
            <person name="Fresquez Z.A."/>
            <person name="Rosas U."/>
            <person name="Zhang J."/>
            <person name="Talag J."/>
            <person name="Lee S."/>
            <person name="Kudrna D."/>
            <person name="Powell R.F."/>
            <person name="Leitch I.J."/>
            <person name="Krueger R.R."/>
            <person name="Wing R.A."/>
            <person name="Amiri K.M.A."/>
            <person name="Purugganan M.D."/>
        </authorList>
    </citation>
    <scope>NUCLEOTIDE SEQUENCE [LARGE SCALE GENOMIC DNA]</scope>
    <source>
        <strain evidence="5">cv. Khalas</strain>
    </source>
</reference>
<gene>
    <name evidence="6" type="primary">LOC120111202</name>
</gene>
<comment type="similarity">
    <text evidence="1 3">Belongs to the sulfotransferase 1 family.</text>
</comment>
<dbReference type="GO" id="GO:0008146">
    <property type="term" value="F:sulfotransferase activity"/>
    <property type="evidence" value="ECO:0007669"/>
    <property type="project" value="InterPro"/>
</dbReference>
<evidence type="ECO:0000256" key="2">
    <source>
        <dbReference type="ARBA" id="ARBA00022679"/>
    </source>
</evidence>
<dbReference type="InterPro" id="IPR000863">
    <property type="entry name" value="Sulfotransferase_dom"/>
</dbReference>
<dbReference type="Pfam" id="PF00685">
    <property type="entry name" value="Sulfotransfer_1"/>
    <property type="match status" value="1"/>
</dbReference>
<dbReference type="EC" id="2.8.2.-" evidence="3"/>
<dbReference type="InterPro" id="IPR027417">
    <property type="entry name" value="P-loop_NTPase"/>
</dbReference>
<sequence>MRHSRVHRPQSVEPIPFTKAFEMFCEGNCPYGPIWEHVLKYWEESQRRPEKVLFLKYEEMLEDPRRIVKRLADFMGRPFSPEEEKEGVVEEVIKLCSFDKLKSLEVNRTGKLHPDFVQTNDSLFRCCLACWKDKR</sequence>
<dbReference type="AlphaFoldDB" id="A0A8B9AAH7"/>
<evidence type="ECO:0000313" key="5">
    <source>
        <dbReference type="Proteomes" id="UP000228380"/>
    </source>
</evidence>
<dbReference type="Proteomes" id="UP000228380">
    <property type="component" value="Chromosome 6"/>
</dbReference>
<dbReference type="OrthoDB" id="205623at2759"/>
<keyword evidence="5" id="KW-1185">Reference proteome</keyword>
<name>A0A8B9AAH7_PHODC</name>
<evidence type="ECO:0000259" key="4">
    <source>
        <dbReference type="Pfam" id="PF00685"/>
    </source>
</evidence>
<dbReference type="GeneID" id="120111202"/>
<dbReference type="Gene3D" id="3.40.50.300">
    <property type="entry name" value="P-loop containing nucleotide triphosphate hydrolases"/>
    <property type="match status" value="1"/>
</dbReference>
<dbReference type="RefSeq" id="XP_038983691.1">
    <property type="nucleotide sequence ID" value="XM_039127763.1"/>
</dbReference>
<feature type="domain" description="Sulfotransferase" evidence="4">
    <location>
        <begin position="4"/>
        <end position="129"/>
    </location>
</feature>
<organism evidence="5 6">
    <name type="scientific">Phoenix dactylifera</name>
    <name type="common">Date palm</name>
    <dbReference type="NCBI Taxonomy" id="42345"/>
    <lineage>
        <taxon>Eukaryota</taxon>
        <taxon>Viridiplantae</taxon>
        <taxon>Streptophyta</taxon>
        <taxon>Embryophyta</taxon>
        <taxon>Tracheophyta</taxon>
        <taxon>Spermatophyta</taxon>
        <taxon>Magnoliopsida</taxon>
        <taxon>Liliopsida</taxon>
        <taxon>Arecaceae</taxon>
        <taxon>Coryphoideae</taxon>
        <taxon>Phoeniceae</taxon>
        <taxon>Phoenix</taxon>
    </lineage>
</organism>
<dbReference type="PANTHER" id="PTHR11783">
    <property type="entry name" value="SULFOTRANSFERASE SULT"/>
    <property type="match status" value="1"/>
</dbReference>
<accession>A0A8B9AAH7</accession>
<keyword evidence="2 3" id="KW-0808">Transferase</keyword>
<dbReference type="SUPFAM" id="SSF52540">
    <property type="entry name" value="P-loop containing nucleoside triphosphate hydrolases"/>
    <property type="match status" value="1"/>
</dbReference>
<protein>
    <recommendedName>
        <fullName evidence="3">Sulfotransferase</fullName>
        <ecNumber evidence="3">2.8.2.-</ecNumber>
    </recommendedName>
</protein>
<evidence type="ECO:0000256" key="1">
    <source>
        <dbReference type="ARBA" id="ARBA00005771"/>
    </source>
</evidence>
<dbReference type="KEGG" id="pda:120111202"/>
<evidence type="ECO:0000313" key="6">
    <source>
        <dbReference type="RefSeq" id="XP_038983691.1"/>
    </source>
</evidence>
<reference evidence="6" key="2">
    <citation type="submission" date="2025-08" db="UniProtKB">
        <authorList>
            <consortium name="RefSeq"/>
        </authorList>
    </citation>
    <scope>IDENTIFICATION</scope>
    <source>
        <tissue evidence="6">Young leaves</tissue>
    </source>
</reference>
<evidence type="ECO:0000256" key="3">
    <source>
        <dbReference type="RuleBase" id="RU361155"/>
    </source>
</evidence>
<proteinExistence type="inferred from homology"/>